<evidence type="ECO:0000313" key="2">
    <source>
        <dbReference type="Proteomes" id="UP000020735"/>
    </source>
</evidence>
<proteinExistence type="predicted"/>
<dbReference type="AlphaFoldDB" id="A0A009S754"/>
<name>A0A009S754_ACIBA</name>
<accession>A0A009S754</accession>
<dbReference type="Proteomes" id="UP000020735">
    <property type="component" value="Unassembled WGS sequence"/>
</dbReference>
<protein>
    <submittedName>
        <fullName evidence="1">Uncharacterized protein</fullName>
    </submittedName>
</protein>
<evidence type="ECO:0000313" key="1">
    <source>
        <dbReference type="EMBL" id="EXC42306.1"/>
    </source>
</evidence>
<organism evidence="1 2">
    <name type="scientific">Acinetobacter baumannii 99063</name>
    <dbReference type="NCBI Taxonomy" id="1310630"/>
    <lineage>
        <taxon>Bacteria</taxon>
        <taxon>Pseudomonadati</taxon>
        <taxon>Pseudomonadota</taxon>
        <taxon>Gammaproteobacteria</taxon>
        <taxon>Moraxellales</taxon>
        <taxon>Moraxellaceae</taxon>
        <taxon>Acinetobacter</taxon>
        <taxon>Acinetobacter calcoaceticus/baumannii complex</taxon>
    </lineage>
</organism>
<comment type="caution">
    <text evidence="1">The sequence shown here is derived from an EMBL/GenBank/DDBJ whole genome shotgun (WGS) entry which is preliminary data.</text>
</comment>
<gene>
    <name evidence="1" type="ORF">J529_4196</name>
</gene>
<dbReference type="EMBL" id="JEXJ01000197">
    <property type="protein sequence ID" value="EXC42306.1"/>
    <property type="molecule type" value="Genomic_DNA"/>
</dbReference>
<sequence length="50" mass="5971">MILFNLFFNKDWGKSLRISRLKILLYNEVIKKHQLIGLLNRTGFVGDFFI</sequence>
<reference evidence="1 2" key="1">
    <citation type="submission" date="2014-02" db="EMBL/GenBank/DDBJ databases">
        <title>Comparative genomics and transcriptomics to identify genetic mechanisms underlying the emergence of carbapenem resistant Acinetobacter baumannii (CRAb).</title>
        <authorList>
            <person name="Harris A.D."/>
            <person name="Johnson K.J."/>
            <person name="George J."/>
            <person name="Shefchek K."/>
            <person name="Daugherty S.C."/>
            <person name="Parankush S."/>
            <person name="Sadzewicz L."/>
            <person name="Tallon L."/>
            <person name="Sengamalay N."/>
            <person name="Hazen T.H."/>
            <person name="Rasko D.A."/>
        </authorList>
    </citation>
    <scope>NUCLEOTIDE SEQUENCE [LARGE SCALE GENOMIC DNA]</scope>
    <source>
        <strain evidence="1 2">99063</strain>
    </source>
</reference>